<comment type="caution">
    <text evidence="11">The sequence shown here is derived from an EMBL/GenBank/DDBJ whole genome shotgun (WGS) entry which is preliminary data.</text>
</comment>
<feature type="non-terminal residue" evidence="11">
    <location>
        <position position="1"/>
    </location>
</feature>
<keyword evidence="4" id="KW-0285">Flavoprotein</keyword>
<name>X1MWY2_9ZZZZ</name>
<evidence type="ECO:0000256" key="2">
    <source>
        <dbReference type="ARBA" id="ARBA00011955"/>
    </source>
</evidence>
<dbReference type="AlphaFoldDB" id="X1MWY2"/>
<dbReference type="Gene3D" id="3.10.520.10">
    <property type="entry name" value="ApbE-like domains"/>
    <property type="match status" value="1"/>
</dbReference>
<evidence type="ECO:0000256" key="3">
    <source>
        <dbReference type="ARBA" id="ARBA00016337"/>
    </source>
</evidence>
<dbReference type="GO" id="GO:0016740">
    <property type="term" value="F:transferase activity"/>
    <property type="evidence" value="ECO:0007669"/>
    <property type="project" value="UniProtKB-KW"/>
</dbReference>
<protein>
    <recommendedName>
        <fullName evidence="3">FAD:protein FMN transferase</fullName>
        <ecNumber evidence="2">2.7.1.180</ecNumber>
    </recommendedName>
    <alternativeName>
        <fullName evidence="9">Flavin transferase</fullName>
    </alternativeName>
</protein>
<evidence type="ECO:0000313" key="11">
    <source>
        <dbReference type="EMBL" id="GAI19195.1"/>
    </source>
</evidence>
<dbReference type="InterPro" id="IPR003374">
    <property type="entry name" value="ApbE-like_sf"/>
</dbReference>
<keyword evidence="6" id="KW-0479">Metal-binding</keyword>
<evidence type="ECO:0000256" key="8">
    <source>
        <dbReference type="ARBA" id="ARBA00022842"/>
    </source>
</evidence>
<dbReference type="EMBL" id="BARV01020987">
    <property type="protein sequence ID" value="GAI19195.1"/>
    <property type="molecule type" value="Genomic_DNA"/>
</dbReference>
<evidence type="ECO:0000256" key="9">
    <source>
        <dbReference type="ARBA" id="ARBA00031306"/>
    </source>
</evidence>
<dbReference type="GO" id="GO:0046872">
    <property type="term" value="F:metal ion binding"/>
    <property type="evidence" value="ECO:0007669"/>
    <property type="project" value="UniProtKB-KW"/>
</dbReference>
<keyword evidence="8" id="KW-0460">Magnesium</keyword>
<evidence type="ECO:0000256" key="5">
    <source>
        <dbReference type="ARBA" id="ARBA00022679"/>
    </source>
</evidence>
<dbReference type="SUPFAM" id="SSF143631">
    <property type="entry name" value="ApbE-like"/>
    <property type="match status" value="1"/>
</dbReference>
<organism evidence="11">
    <name type="scientific">marine sediment metagenome</name>
    <dbReference type="NCBI Taxonomy" id="412755"/>
    <lineage>
        <taxon>unclassified sequences</taxon>
        <taxon>metagenomes</taxon>
        <taxon>ecological metagenomes</taxon>
    </lineage>
</organism>
<evidence type="ECO:0000256" key="7">
    <source>
        <dbReference type="ARBA" id="ARBA00022827"/>
    </source>
</evidence>
<reference evidence="11" key="1">
    <citation type="journal article" date="2014" name="Front. Microbiol.">
        <title>High frequency of phylogenetically diverse reductive dehalogenase-homologous genes in deep subseafloor sedimentary metagenomes.</title>
        <authorList>
            <person name="Kawai M."/>
            <person name="Futagami T."/>
            <person name="Toyoda A."/>
            <person name="Takaki Y."/>
            <person name="Nishi S."/>
            <person name="Hori S."/>
            <person name="Arai W."/>
            <person name="Tsubouchi T."/>
            <person name="Morono Y."/>
            <person name="Uchiyama I."/>
            <person name="Ito T."/>
            <person name="Fujiyama A."/>
            <person name="Inagaki F."/>
            <person name="Takami H."/>
        </authorList>
    </citation>
    <scope>NUCLEOTIDE SEQUENCE</scope>
    <source>
        <strain evidence="11">Expedition CK06-06</strain>
    </source>
</reference>
<evidence type="ECO:0000256" key="10">
    <source>
        <dbReference type="ARBA" id="ARBA00048540"/>
    </source>
</evidence>
<evidence type="ECO:0000256" key="4">
    <source>
        <dbReference type="ARBA" id="ARBA00022630"/>
    </source>
</evidence>
<dbReference type="Pfam" id="PF02424">
    <property type="entry name" value="ApbE"/>
    <property type="match status" value="1"/>
</dbReference>
<accession>X1MWY2</accession>
<evidence type="ECO:0000256" key="1">
    <source>
        <dbReference type="ARBA" id="ARBA00001946"/>
    </source>
</evidence>
<dbReference type="EC" id="2.7.1.180" evidence="2"/>
<keyword evidence="5" id="KW-0808">Transferase</keyword>
<keyword evidence="7" id="KW-0274">FAD</keyword>
<dbReference type="InterPro" id="IPR024932">
    <property type="entry name" value="ApbE"/>
</dbReference>
<sequence>KEQLNQARQCTGTHLFKLDKTAHTVELVTDKLQIDLGGVGKGYAVDKMAKLLGDWSIDTALIHSGCSSVLALCAPPDTKGWPITLSSPAGSKQTLACLYLQDRAVSGSGLQKGRHIIDPRTARPLAGKSAAWACAPDAAIADALSTAFMVMSPEQINKYCLNHSDVLAMIVTGERSAERQKEKILRFGPWEEFLI</sequence>
<dbReference type="PANTHER" id="PTHR30040">
    <property type="entry name" value="THIAMINE BIOSYNTHESIS LIPOPROTEIN APBE"/>
    <property type="match status" value="1"/>
</dbReference>
<gene>
    <name evidence="11" type="ORF">S06H3_34882</name>
</gene>
<proteinExistence type="predicted"/>
<comment type="catalytic activity">
    <reaction evidence="10">
        <text>L-threonyl-[protein] + FAD = FMN-L-threonyl-[protein] + AMP + H(+)</text>
        <dbReference type="Rhea" id="RHEA:36847"/>
        <dbReference type="Rhea" id="RHEA-COMP:11060"/>
        <dbReference type="Rhea" id="RHEA-COMP:11061"/>
        <dbReference type="ChEBI" id="CHEBI:15378"/>
        <dbReference type="ChEBI" id="CHEBI:30013"/>
        <dbReference type="ChEBI" id="CHEBI:57692"/>
        <dbReference type="ChEBI" id="CHEBI:74257"/>
        <dbReference type="ChEBI" id="CHEBI:456215"/>
        <dbReference type="EC" id="2.7.1.180"/>
    </reaction>
</comment>
<dbReference type="PANTHER" id="PTHR30040:SF2">
    <property type="entry name" value="FAD:PROTEIN FMN TRANSFERASE"/>
    <property type="match status" value="1"/>
</dbReference>
<evidence type="ECO:0000256" key="6">
    <source>
        <dbReference type="ARBA" id="ARBA00022723"/>
    </source>
</evidence>
<comment type="cofactor">
    <cofactor evidence="1">
        <name>Mg(2+)</name>
        <dbReference type="ChEBI" id="CHEBI:18420"/>
    </cofactor>
</comment>